<dbReference type="SMART" id="SM00028">
    <property type="entry name" value="TPR"/>
    <property type="match status" value="5"/>
</dbReference>
<comment type="function">
    <text evidence="1">Involved in endocytosis.</text>
</comment>
<feature type="compositionally biased region" description="Polar residues" evidence="3">
    <location>
        <begin position="734"/>
        <end position="743"/>
    </location>
</feature>
<evidence type="ECO:0008006" key="6">
    <source>
        <dbReference type="Google" id="ProtNLM"/>
    </source>
</evidence>
<keyword evidence="5" id="KW-1185">Reference proteome</keyword>
<dbReference type="Gene3D" id="1.25.40.10">
    <property type="entry name" value="Tetratricopeptide repeat domain"/>
    <property type="match status" value="2"/>
</dbReference>
<evidence type="ECO:0000313" key="4">
    <source>
        <dbReference type="EMBL" id="WPG97453.1"/>
    </source>
</evidence>
<dbReference type="AlphaFoldDB" id="A0AAQ3LWW5"/>
<evidence type="ECO:0000313" key="5">
    <source>
        <dbReference type="Proteomes" id="UP001303373"/>
    </source>
</evidence>
<dbReference type="InterPro" id="IPR019734">
    <property type="entry name" value="TPR_rpt"/>
</dbReference>
<evidence type="ECO:0000256" key="2">
    <source>
        <dbReference type="ARBA" id="ARBA00038251"/>
    </source>
</evidence>
<protein>
    <recommendedName>
        <fullName evidence="6">Filamentation protein</fullName>
    </recommendedName>
</protein>
<organism evidence="4 5">
    <name type="scientific">Acrodontium crateriforme</name>
    <dbReference type="NCBI Taxonomy" id="150365"/>
    <lineage>
        <taxon>Eukaryota</taxon>
        <taxon>Fungi</taxon>
        <taxon>Dikarya</taxon>
        <taxon>Ascomycota</taxon>
        <taxon>Pezizomycotina</taxon>
        <taxon>Dothideomycetes</taxon>
        <taxon>Dothideomycetidae</taxon>
        <taxon>Mycosphaerellales</taxon>
        <taxon>Teratosphaeriaceae</taxon>
        <taxon>Acrodontium</taxon>
    </lineage>
</organism>
<sequence length="1165" mass="128064">MSVASKSSPNPEKGKRYIALLDQALCNASWAEVPELARKVDKHAPERKCLTLTARSEAQIALASQRPSSASAPGTSTTVALAEATPKLELSIERETQHLADAYCARTCLAEIYWRRESPSEALAILKHPIDSPIGNDESTPALGWQEVCAAKSAFIKAAAYEALGQKEDLNNLYRRASTQTPGSRTPELRRWTQKLLGRACVYNAGRTQEPTLEIMNDALRSFRSWDSFCQRGPASLLASENKGDQVDQRQVWKTYYSFLSAILQRGLVYIPSPDGGSDHLVLPSRERHSDASLRQRAEIKRVEATYESLLLSESKFPTAHETNTEVEQFVEQVISNWRIFCSSNWTDSDLGDGGREGVSRGVLDILYRAATRTFHSTAILRQLFTVHASIGEFDLAMHAFNSYEDIMDKGKARAEKTGKHELGLDSDDTAIVTAAEAVRILCRYGDRLQAQKALEISKVIQQWLKSSQTSSNSEAADAEESNGVMKECHLQGASLAAAYRAIGISQAHWALLTFEPEVRSGLQANAVENLRLAQTHDANSIQTAYALAKVLAERREVPAAIQVLKKCIAVQNQLADEDDDLEEQTIQRALIPLWYLLALCLASRDEYEAASKMCDAAFDQFENPITLFGDLSYLDSSKYPRREKHSQGLADQMDSFEKETILQIKTSRLTFVELMEGATFAVDLTNELLAMYSRLFGTIELQPQEALQAPSTALTRTPSKIGVNLRSIAGSIRQKSGRSSAETEAAKHSANNALPSLPPTRAGEGHAIGAPISITVTNEDGISAEKSSHHHHPHLPFKFKKNHNEANATPAIIPGATTAATEDSLPPNSTEIADHALVHATANNSVADEEKSRADWPLKDTPHNLPHDDQPLPLVHDEQAPHQGMRLPAPRSARLTGPETRFASLEEYQHKTTVLVRTWLFIAGLYLRADLHDDAQGALEEAARLVESFEVKRAHHDSSAKAFFNQGWGGGSSVDALWADVYSAKADLSLARNLPFDAASNYEQALIHYPDHPAGIVGLSNLLMDIFEEKMPAEEPVQPLVSLEPILAPLAPPTRPAQSRPATAKSSIVNVSLVEEQQLNGHKDPTPAELNRLAARDRAYMLLSNLTKLGTGWNDPEAWLTLARSHELSGQIGKAKQALWWVVELEDSKPIRPWSEAAAGGYAL</sequence>
<dbReference type="Proteomes" id="UP001303373">
    <property type="component" value="Chromosome 1"/>
</dbReference>
<accession>A0AAQ3LWW5</accession>
<reference evidence="4 5" key="1">
    <citation type="submission" date="2023-11" db="EMBL/GenBank/DDBJ databases">
        <title>An acidophilic fungus is an integral part of prey digestion in a carnivorous sundew plant.</title>
        <authorList>
            <person name="Tsai I.J."/>
        </authorList>
    </citation>
    <scope>NUCLEOTIDE SEQUENCE [LARGE SCALE GENOMIC DNA]</scope>
    <source>
        <strain evidence="4">169a</strain>
    </source>
</reference>
<dbReference type="InterPro" id="IPR051722">
    <property type="entry name" value="Endocytosis_PI4K-reg_protein"/>
</dbReference>
<evidence type="ECO:0000256" key="1">
    <source>
        <dbReference type="ARBA" id="ARBA00002550"/>
    </source>
</evidence>
<dbReference type="PANTHER" id="PTHR23083:SF464">
    <property type="entry name" value="TETRATRICOPEPTIDE REPEAT DOMAIN 7, ISOFORM A"/>
    <property type="match status" value="1"/>
</dbReference>
<proteinExistence type="inferred from homology"/>
<dbReference type="InterPro" id="IPR011990">
    <property type="entry name" value="TPR-like_helical_dom_sf"/>
</dbReference>
<comment type="similarity">
    <text evidence="2">Belongs to the YPP1 family.</text>
</comment>
<dbReference type="SUPFAM" id="SSF48452">
    <property type="entry name" value="TPR-like"/>
    <property type="match status" value="1"/>
</dbReference>
<evidence type="ECO:0000256" key="3">
    <source>
        <dbReference type="SAM" id="MobiDB-lite"/>
    </source>
</evidence>
<dbReference type="PANTHER" id="PTHR23083">
    <property type="entry name" value="TETRATRICOPEPTIDE REPEAT PROTEIN, TPR"/>
    <property type="match status" value="1"/>
</dbReference>
<name>A0AAQ3LWW5_9PEZI</name>
<feature type="region of interest" description="Disordered" evidence="3">
    <location>
        <begin position="733"/>
        <end position="767"/>
    </location>
</feature>
<gene>
    <name evidence="4" type="ORF">R9X50_00022800</name>
</gene>
<dbReference type="EMBL" id="CP138580">
    <property type="protein sequence ID" value="WPG97453.1"/>
    <property type="molecule type" value="Genomic_DNA"/>
</dbReference>